<evidence type="ECO:0000313" key="3">
    <source>
        <dbReference type="EMBL" id="CAJ1378851.1"/>
    </source>
</evidence>
<dbReference type="AlphaFoldDB" id="A0AA36I0M9"/>
<dbReference type="Gene3D" id="3.40.630.30">
    <property type="match status" value="1"/>
</dbReference>
<dbReference type="EMBL" id="CAUJNA010000572">
    <property type="protein sequence ID" value="CAJ1378851.1"/>
    <property type="molecule type" value="Genomic_DNA"/>
</dbReference>
<dbReference type="GO" id="GO:0008080">
    <property type="term" value="F:N-acetyltransferase activity"/>
    <property type="evidence" value="ECO:0007669"/>
    <property type="project" value="InterPro"/>
</dbReference>
<comment type="caution">
    <text evidence="3">The sequence shown here is derived from an EMBL/GenBank/DDBJ whole genome shotgun (WGS) entry which is preliminary data.</text>
</comment>
<dbReference type="SUPFAM" id="SSF55729">
    <property type="entry name" value="Acyl-CoA N-acyltransferases (Nat)"/>
    <property type="match status" value="1"/>
</dbReference>
<dbReference type="Proteomes" id="UP001178507">
    <property type="component" value="Unassembled WGS sequence"/>
</dbReference>
<name>A0AA36I0M9_9DINO</name>
<dbReference type="InterPro" id="IPR000182">
    <property type="entry name" value="GNAT_dom"/>
</dbReference>
<proteinExistence type="predicted"/>
<dbReference type="PROSITE" id="PS51186">
    <property type="entry name" value="GNAT"/>
    <property type="match status" value="1"/>
</dbReference>
<evidence type="ECO:0000259" key="2">
    <source>
        <dbReference type="PROSITE" id="PS51186"/>
    </source>
</evidence>
<keyword evidence="1" id="KW-0808">Transferase</keyword>
<protein>
    <recommendedName>
        <fullName evidence="2">N-acetyltransferase domain-containing protein</fullName>
    </recommendedName>
</protein>
<feature type="domain" description="N-acetyltransferase" evidence="2">
    <location>
        <begin position="77"/>
        <end position="250"/>
    </location>
</feature>
<evidence type="ECO:0000256" key="1">
    <source>
        <dbReference type="ARBA" id="ARBA00022679"/>
    </source>
</evidence>
<organism evidence="3 4">
    <name type="scientific">Effrenium voratum</name>
    <dbReference type="NCBI Taxonomy" id="2562239"/>
    <lineage>
        <taxon>Eukaryota</taxon>
        <taxon>Sar</taxon>
        <taxon>Alveolata</taxon>
        <taxon>Dinophyceae</taxon>
        <taxon>Suessiales</taxon>
        <taxon>Symbiodiniaceae</taxon>
        <taxon>Effrenium</taxon>
    </lineage>
</organism>
<reference evidence="3" key="1">
    <citation type="submission" date="2023-08" db="EMBL/GenBank/DDBJ databases">
        <authorList>
            <person name="Chen Y."/>
            <person name="Shah S."/>
            <person name="Dougan E. K."/>
            <person name="Thang M."/>
            <person name="Chan C."/>
        </authorList>
    </citation>
    <scope>NUCLEOTIDE SEQUENCE</scope>
</reference>
<dbReference type="PANTHER" id="PTHR13947:SF37">
    <property type="entry name" value="LD18367P"/>
    <property type="match status" value="1"/>
</dbReference>
<accession>A0AA36I0M9</accession>
<gene>
    <name evidence="3" type="ORF">EVOR1521_LOCUS7249</name>
</gene>
<keyword evidence="4" id="KW-1185">Reference proteome</keyword>
<dbReference type="Pfam" id="PF00583">
    <property type="entry name" value="Acetyltransf_1"/>
    <property type="match status" value="1"/>
</dbReference>
<sequence length="390" mass="42548">MIAPVLGDVLTKYHSCQGRTSLPRRVCSQSLRRNRRACVALVLAAYGSARRRGCGTKATIQDEVRIAALGADGPSRKELEAAAAVVAHSFFVAMCDNSWPRPSEPSMKKIQQEVYDDLATRYTPPCGPGCLLLALKEGAVVGCVGLEVMPFEELPVSSLARLSAERPPRQRVAYMSNLSVRQEQRGQGLGRRLVLEAECWAQQVLRVREVILLVSSKNHAAQRLYVSLGYQLAFKDPWALRAVPADDGINRIRVTNVGYVRTLSLEALEALEEPKATESQARRWVTGTAVVCAEGAAEDTSTLSFDLTSDYVVAIEQAAVGHSSSLGAQLMLFTAMGQTLPISGRRQRSPPSRVRWEVHSGHQIVGLEVEFGRLVGLQTAMAPEEADLEL</sequence>
<dbReference type="CDD" id="cd04301">
    <property type="entry name" value="NAT_SF"/>
    <property type="match status" value="1"/>
</dbReference>
<dbReference type="InterPro" id="IPR050769">
    <property type="entry name" value="NAT_camello-type"/>
</dbReference>
<dbReference type="PANTHER" id="PTHR13947">
    <property type="entry name" value="GNAT FAMILY N-ACETYLTRANSFERASE"/>
    <property type="match status" value="1"/>
</dbReference>
<dbReference type="InterPro" id="IPR016181">
    <property type="entry name" value="Acyl_CoA_acyltransferase"/>
</dbReference>
<evidence type="ECO:0000313" key="4">
    <source>
        <dbReference type="Proteomes" id="UP001178507"/>
    </source>
</evidence>